<evidence type="ECO:0000313" key="2">
    <source>
        <dbReference type="EMBL" id="BDY31028.1"/>
    </source>
</evidence>
<dbReference type="Proteomes" id="UP000465622">
    <property type="component" value="Chromosome"/>
</dbReference>
<dbReference type="Proteomes" id="UP001241092">
    <property type="component" value="Chromosome"/>
</dbReference>
<dbReference type="EMBL" id="AP022567">
    <property type="protein sequence ID" value="BBX36203.1"/>
    <property type="molecule type" value="Genomic_DNA"/>
</dbReference>
<evidence type="ECO:0000313" key="4">
    <source>
        <dbReference type="Proteomes" id="UP001241092"/>
    </source>
</evidence>
<protein>
    <submittedName>
        <fullName evidence="2">Uncharacterized protein</fullName>
    </submittedName>
</protein>
<accession>A0AAI8TYB7</accession>
<dbReference type="EMBL" id="AP027452">
    <property type="protein sequence ID" value="BDY31028.1"/>
    <property type="molecule type" value="Genomic_DNA"/>
</dbReference>
<name>A0AAI8TYB7_MYCME</name>
<sequence length="101" mass="11055">MNQPTPVAVSAAHLIRAVVPVAVAPEPALRRSLGRIDTALVVSEAVQIRLPWFPPPERQETLAELVQAARRRLREERVRGEATELGARRVVVDAVLRGLAP</sequence>
<reference evidence="1 3" key="1">
    <citation type="journal article" date="2019" name="Emerg. Microbes Infect.">
        <title>Comprehensive subspecies identification of 175 nontuberculous mycobacteria species based on 7547 genomic profiles.</title>
        <authorList>
            <person name="Matsumoto Y."/>
            <person name="Kinjo T."/>
            <person name="Motooka D."/>
            <person name="Nabeya D."/>
            <person name="Jung N."/>
            <person name="Uechi K."/>
            <person name="Horii T."/>
            <person name="Iida T."/>
            <person name="Fujita J."/>
            <person name="Nakamura S."/>
        </authorList>
    </citation>
    <scope>NUCLEOTIDE SEQUENCE [LARGE SCALE GENOMIC DNA]</scope>
    <source>
        <strain evidence="1 3">JCM 12375</strain>
    </source>
</reference>
<dbReference type="AlphaFoldDB" id="A0AAI8TYB7"/>
<organism evidence="2 4">
    <name type="scientific">Mycolicibacterium mageritense</name>
    <name type="common">Mycobacterium mageritense</name>
    <dbReference type="NCBI Taxonomy" id="53462"/>
    <lineage>
        <taxon>Bacteria</taxon>
        <taxon>Bacillati</taxon>
        <taxon>Actinomycetota</taxon>
        <taxon>Actinomycetes</taxon>
        <taxon>Mycobacteriales</taxon>
        <taxon>Mycobacteriaceae</taxon>
        <taxon>Mycolicibacterium</taxon>
    </lineage>
</organism>
<gene>
    <name evidence="2" type="ORF">hbim_04980</name>
    <name evidence="1" type="ORF">MMAGJ_54850</name>
</gene>
<reference evidence="1" key="2">
    <citation type="submission" date="2020-02" db="EMBL/GenBank/DDBJ databases">
        <authorList>
            <person name="Matsumoto Y."/>
            <person name="Motooka D."/>
            <person name="Nakamura S."/>
        </authorList>
    </citation>
    <scope>NUCLEOTIDE SEQUENCE</scope>
    <source>
        <strain evidence="1">JCM 12375</strain>
    </source>
</reference>
<proteinExistence type="predicted"/>
<evidence type="ECO:0000313" key="1">
    <source>
        <dbReference type="EMBL" id="BBX36203.1"/>
    </source>
</evidence>
<evidence type="ECO:0000313" key="3">
    <source>
        <dbReference type="Proteomes" id="UP000465622"/>
    </source>
</evidence>
<keyword evidence="3" id="KW-1185">Reference proteome</keyword>
<reference evidence="2" key="3">
    <citation type="submission" date="2023-03" db="EMBL/GenBank/DDBJ databases">
        <title>Draft genome sequence of a Mycolicibacterium mageritense strain H4_3_1 isolated from a hybrid biological-inorganic system reactor.</title>
        <authorList>
            <person name="Feng X."/>
            <person name="Kazama D."/>
            <person name="Sato K."/>
            <person name="Kobayashi H."/>
        </authorList>
    </citation>
    <scope>NUCLEOTIDE SEQUENCE</scope>
    <source>
        <strain evidence="2">H4_3_1</strain>
    </source>
</reference>
<dbReference type="RefSeq" id="WP_036436702.1">
    <property type="nucleotide sequence ID" value="NZ_AP022567.1"/>
</dbReference>